<dbReference type="PROSITE" id="PS00678">
    <property type="entry name" value="WD_REPEATS_1"/>
    <property type="match status" value="1"/>
</dbReference>
<dbReference type="InterPro" id="IPR001680">
    <property type="entry name" value="WD40_rpt"/>
</dbReference>
<dbReference type="SMART" id="SM00320">
    <property type="entry name" value="WD40"/>
    <property type="match status" value="2"/>
</dbReference>
<evidence type="ECO:0000256" key="2">
    <source>
        <dbReference type="ARBA" id="ARBA00022737"/>
    </source>
</evidence>
<reference evidence="4 5" key="1">
    <citation type="submission" date="2016-11" db="EMBL/GenBank/DDBJ databases">
        <title>The macronuclear genome of Stentor coeruleus: a giant cell with tiny introns.</title>
        <authorList>
            <person name="Slabodnick M."/>
            <person name="Ruby J.G."/>
            <person name="Reiff S.B."/>
            <person name="Swart E.C."/>
            <person name="Gosai S."/>
            <person name="Prabakaran S."/>
            <person name="Witkowska E."/>
            <person name="Larue G.E."/>
            <person name="Fisher S."/>
            <person name="Freeman R.M."/>
            <person name="Gunawardena J."/>
            <person name="Chu W."/>
            <person name="Stover N.A."/>
            <person name="Gregory B.D."/>
            <person name="Nowacki M."/>
            <person name="Derisi J."/>
            <person name="Roy S.W."/>
            <person name="Marshall W.F."/>
            <person name="Sood P."/>
        </authorList>
    </citation>
    <scope>NUCLEOTIDE SEQUENCE [LARGE SCALE GENOMIC DNA]</scope>
    <source>
        <strain evidence="4">WM001</strain>
    </source>
</reference>
<comment type="caution">
    <text evidence="4">The sequence shown here is derived from an EMBL/GenBank/DDBJ whole genome shotgun (WGS) entry which is preliminary data.</text>
</comment>
<keyword evidence="1 3" id="KW-0853">WD repeat</keyword>
<sequence>MIVGHNSAVTSVAISNSETFIVSGSLDKTICKWDIISRTQVLVLKDCISEIWYLSLSNNDKYVVSGSNDCAVHIWDLDNPHLVSDLSDIEYAIEGIMNEQVYSFFND</sequence>
<dbReference type="InterPro" id="IPR036322">
    <property type="entry name" value="WD40_repeat_dom_sf"/>
</dbReference>
<dbReference type="InterPro" id="IPR015943">
    <property type="entry name" value="WD40/YVTN_repeat-like_dom_sf"/>
</dbReference>
<dbReference type="InterPro" id="IPR019775">
    <property type="entry name" value="WD40_repeat_CS"/>
</dbReference>
<dbReference type="SUPFAM" id="SSF50978">
    <property type="entry name" value="WD40 repeat-like"/>
    <property type="match status" value="1"/>
</dbReference>
<feature type="repeat" description="WD" evidence="3">
    <location>
        <begin position="2"/>
        <end position="43"/>
    </location>
</feature>
<dbReference type="OrthoDB" id="293334at2759"/>
<evidence type="ECO:0000313" key="4">
    <source>
        <dbReference type="EMBL" id="OMJ76140.1"/>
    </source>
</evidence>
<evidence type="ECO:0000256" key="1">
    <source>
        <dbReference type="ARBA" id="ARBA00022574"/>
    </source>
</evidence>
<keyword evidence="2" id="KW-0677">Repeat</keyword>
<protein>
    <submittedName>
        <fullName evidence="4">Uncharacterized protein</fullName>
    </submittedName>
</protein>
<dbReference type="Proteomes" id="UP000187209">
    <property type="component" value="Unassembled WGS sequence"/>
</dbReference>
<dbReference type="PANTHER" id="PTHR19848:SF8">
    <property type="entry name" value="F-BOX AND WD REPEAT DOMAIN CONTAINING 7"/>
    <property type="match status" value="1"/>
</dbReference>
<organism evidence="4 5">
    <name type="scientific">Stentor coeruleus</name>
    <dbReference type="NCBI Taxonomy" id="5963"/>
    <lineage>
        <taxon>Eukaryota</taxon>
        <taxon>Sar</taxon>
        <taxon>Alveolata</taxon>
        <taxon>Ciliophora</taxon>
        <taxon>Postciliodesmatophora</taxon>
        <taxon>Heterotrichea</taxon>
        <taxon>Heterotrichida</taxon>
        <taxon>Stentoridae</taxon>
        <taxon>Stentor</taxon>
    </lineage>
</organism>
<dbReference type="PROSITE" id="PS50294">
    <property type="entry name" value="WD_REPEATS_REGION"/>
    <property type="match status" value="1"/>
</dbReference>
<name>A0A1R2BHA9_9CILI</name>
<proteinExistence type="predicted"/>
<dbReference type="PROSITE" id="PS50082">
    <property type="entry name" value="WD_REPEATS_2"/>
    <property type="match status" value="2"/>
</dbReference>
<keyword evidence="5" id="KW-1185">Reference proteome</keyword>
<dbReference type="PANTHER" id="PTHR19848">
    <property type="entry name" value="WD40 REPEAT PROTEIN"/>
    <property type="match status" value="1"/>
</dbReference>
<dbReference type="Gene3D" id="2.130.10.10">
    <property type="entry name" value="YVTN repeat-like/Quinoprotein amine dehydrogenase"/>
    <property type="match status" value="1"/>
</dbReference>
<gene>
    <name evidence="4" type="ORF">SteCoe_24545</name>
</gene>
<dbReference type="Pfam" id="PF00400">
    <property type="entry name" value="WD40"/>
    <property type="match status" value="2"/>
</dbReference>
<accession>A0A1R2BHA9</accession>
<evidence type="ECO:0000256" key="3">
    <source>
        <dbReference type="PROSITE-ProRule" id="PRU00221"/>
    </source>
</evidence>
<dbReference type="AlphaFoldDB" id="A0A1R2BHA9"/>
<evidence type="ECO:0000313" key="5">
    <source>
        <dbReference type="Proteomes" id="UP000187209"/>
    </source>
</evidence>
<dbReference type="EMBL" id="MPUH01000648">
    <property type="protein sequence ID" value="OMJ76140.1"/>
    <property type="molecule type" value="Genomic_DNA"/>
</dbReference>
<feature type="repeat" description="WD" evidence="3">
    <location>
        <begin position="54"/>
        <end position="85"/>
    </location>
</feature>